<dbReference type="Pfam" id="PF00135">
    <property type="entry name" value="COesterase"/>
    <property type="match status" value="1"/>
</dbReference>
<dbReference type="InterPro" id="IPR002018">
    <property type="entry name" value="CarbesteraseB"/>
</dbReference>
<dbReference type="AlphaFoldDB" id="A0A151GXH2"/>
<dbReference type="PANTHER" id="PTHR11559">
    <property type="entry name" value="CARBOXYLESTERASE"/>
    <property type="match status" value="1"/>
</dbReference>
<evidence type="ECO:0000256" key="1">
    <source>
        <dbReference type="SAM" id="MobiDB-lite"/>
    </source>
</evidence>
<gene>
    <name evidence="3" type="ORF">DCS_02886</name>
</gene>
<evidence type="ECO:0000313" key="3">
    <source>
        <dbReference type="EMBL" id="KYK61743.1"/>
    </source>
</evidence>
<sequence length="571" mass="60430">MVVSHDTVSVSINGGTIVGKRQPASRDYPKAVDVFYGIPYATVERFQPAVPVNPPVTTLEAHSTRADQPCPTTPQGSPETPLTLNVFRTAPRRGTTAGDAGDDDDRAGVNRGTLPVIVYFHGGAFNFGDPLERDFASLVAWAPTDVLVVTASYRLGVLGFLAGGSDGLGQTANLGLRDQRLAFEWVKHWAGAFGALRDGEVTLMGASAGAHAVGHHLLCPVPLPSHAKSILESGSPTARSVLSSHHPRPVAQLASLRRHAAARHSETSLVVLPLKDLLDAGLDVWADNEDSVCWPFQPVVDGPGGVVPRPPLALWADFVASGRAEDHSVITGFCSNEGTQFVPVNAATNDEFLSFFHTLIPALSADDLAQLETLYPDPTAQASSASASPKASMYANPPGCRHGAQFTRLQTAYGHYAYVCPVLHTAHTLALAGARAVYLYEYAALSSPFAAASHGDQAPVVDHDMALLLHQPGLQAVANAMNSRWITFAAAPDGMLDEALWPPFETPFADGPAAGDGRLLVFGGGNDEAAGGVARGTPVATRTLTDAEKEQCRFWWQKMELSQGMCVRASS</sequence>
<evidence type="ECO:0000259" key="2">
    <source>
        <dbReference type="Pfam" id="PF00135"/>
    </source>
</evidence>
<comment type="caution">
    <text evidence="3">The sequence shown here is derived from an EMBL/GenBank/DDBJ whole genome shotgun (WGS) entry which is preliminary data.</text>
</comment>
<evidence type="ECO:0000313" key="4">
    <source>
        <dbReference type="Proteomes" id="UP000076580"/>
    </source>
</evidence>
<dbReference type="GeneID" id="63715529"/>
<dbReference type="InterPro" id="IPR029058">
    <property type="entry name" value="AB_hydrolase_fold"/>
</dbReference>
<dbReference type="InParanoid" id="A0A151GXH2"/>
<keyword evidence="4" id="KW-1185">Reference proteome</keyword>
<dbReference type="ESTHER" id="9hypo-a0a151gxh2">
    <property type="family name" value="Fungal_carboxylesterase_lipase"/>
</dbReference>
<dbReference type="STRING" id="98403.A0A151GXH2"/>
<protein>
    <recommendedName>
        <fullName evidence="2">Carboxylesterase type B domain-containing protein</fullName>
    </recommendedName>
</protein>
<dbReference type="SUPFAM" id="SSF53474">
    <property type="entry name" value="alpha/beta-Hydrolases"/>
    <property type="match status" value="1"/>
</dbReference>
<feature type="compositionally biased region" description="Polar residues" evidence="1">
    <location>
        <begin position="73"/>
        <end position="82"/>
    </location>
</feature>
<reference evidence="3 4" key="1">
    <citation type="journal article" date="2016" name="Sci. Rep.">
        <title>Insights into Adaptations to a Near-Obligate Nematode Endoparasitic Lifestyle from the Finished Genome of Drechmeria coniospora.</title>
        <authorList>
            <person name="Zhang L."/>
            <person name="Zhou Z."/>
            <person name="Guo Q."/>
            <person name="Fokkens L."/>
            <person name="Miskei M."/>
            <person name="Pocsi I."/>
            <person name="Zhang W."/>
            <person name="Chen M."/>
            <person name="Wang L."/>
            <person name="Sun Y."/>
            <person name="Donzelli B.G."/>
            <person name="Gibson D.M."/>
            <person name="Nelson D.R."/>
            <person name="Luo J.G."/>
            <person name="Rep M."/>
            <person name="Liu H."/>
            <person name="Yang S."/>
            <person name="Wang J."/>
            <person name="Krasnoff S.B."/>
            <person name="Xu Y."/>
            <person name="Molnar I."/>
            <person name="Lin M."/>
        </authorList>
    </citation>
    <scope>NUCLEOTIDE SEQUENCE [LARGE SCALE GENOMIC DNA]</scope>
    <source>
        <strain evidence="3 4">ARSEF 6962</strain>
    </source>
</reference>
<dbReference type="EMBL" id="LAYC01000001">
    <property type="protein sequence ID" value="KYK61743.1"/>
    <property type="molecule type" value="Genomic_DNA"/>
</dbReference>
<dbReference type="Proteomes" id="UP000076580">
    <property type="component" value="Chromosome 01"/>
</dbReference>
<organism evidence="3 4">
    <name type="scientific">Drechmeria coniospora</name>
    <name type="common">Nematophagous fungus</name>
    <name type="synonym">Meria coniospora</name>
    <dbReference type="NCBI Taxonomy" id="98403"/>
    <lineage>
        <taxon>Eukaryota</taxon>
        <taxon>Fungi</taxon>
        <taxon>Dikarya</taxon>
        <taxon>Ascomycota</taxon>
        <taxon>Pezizomycotina</taxon>
        <taxon>Sordariomycetes</taxon>
        <taxon>Hypocreomycetidae</taxon>
        <taxon>Hypocreales</taxon>
        <taxon>Ophiocordycipitaceae</taxon>
        <taxon>Drechmeria</taxon>
    </lineage>
</organism>
<dbReference type="Gene3D" id="3.40.50.1820">
    <property type="entry name" value="alpha/beta hydrolase"/>
    <property type="match status" value="1"/>
</dbReference>
<feature type="region of interest" description="Disordered" evidence="1">
    <location>
        <begin position="62"/>
        <end position="82"/>
    </location>
</feature>
<accession>A0A151GXH2</accession>
<feature type="domain" description="Carboxylesterase type B" evidence="2">
    <location>
        <begin position="8"/>
        <end position="504"/>
    </location>
</feature>
<proteinExistence type="predicted"/>
<name>A0A151GXH2_DRECN</name>
<dbReference type="RefSeq" id="XP_040661095.1">
    <property type="nucleotide sequence ID" value="XM_040800212.1"/>
</dbReference>
<dbReference type="InterPro" id="IPR050309">
    <property type="entry name" value="Type-B_Carboxylest/Lipase"/>
</dbReference>